<accession>A0A383EEP5</accession>
<gene>
    <name evidence="2" type="ORF">METZ01_LOCUS508055</name>
</gene>
<evidence type="ECO:0000259" key="1">
    <source>
        <dbReference type="Pfam" id="PF13490"/>
    </source>
</evidence>
<dbReference type="AlphaFoldDB" id="A0A383EEP5"/>
<feature type="non-terminal residue" evidence="2">
    <location>
        <position position="62"/>
    </location>
</feature>
<sequence length="62" mass="6929">MNHTCKYTDLVSSLIDGELSPDEAAEFEDHLLVCQVCREERDALKELSGMFSVFRDAVPPIG</sequence>
<dbReference type="InterPro" id="IPR027383">
    <property type="entry name" value="Znf_put"/>
</dbReference>
<proteinExistence type="predicted"/>
<name>A0A383EEP5_9ZZZZ</name>
<dbReference type="InterPro" id="IPR041916">
    <property type="entry name" value="Anti_sigma_zinc_sf"/>
</dbReference>
<feature type="domain" description="Putative zinc-finger" evidence="1">
    <location>
        <begin position="7"/>
        <end position="38"/>
    </location>
</feature>
<dbReference type="Pfam" id="PF13490">
    <property type="entry name" value="zf-HC2"/>
    <property type="match status" value="1"/>
</dbReference>
<protein>
    <recommendedName>
        <fullName evidence="1">Putative zinc-finger domain-containing protein</fullName>
    </recommendedName>
</protein>
<dbReference type="EMBL" id="UINC01225226">
    <property type="protein sequence ID" value="SVE55201.1"/>
    <property type="molecule type" value="Genomic_DNA"/>
</dbReference>
<organism evidence="2">
    <name type="scientific">marine metagenome</name>
    <dbReference type="NCBI Taxonomy" id="408172"/>
    <lineage>
        <taxon>unclassified sequences</taxon>
        <taxon>metagenomes</taxon>
        <taxon>ecological metagenomes</taxon>
    </lineage>
</organism>
<reference evidence="2" key="1">
    <citation type="submission" date="2018-05" db="EMBL/GenBank/DDBJ databases">
        <authorList>
            <person name="Lanie J.A."/>
            <person name="Ng W.-L."/>
            <person name="Kazmierczak K.M."/>
            <person name="Andrzejewski T.M."/>
            <person name="Davidsen T.M."/>
            <person name="Wayne K.J."/>
            <person name="Tettelin H."/>
            <person name="Glass J.I."/>
            <person name="Rusch D."/>
            <person name="Podicherti R."/>
            <person name="Tsui H.-C.T."/>
            <person name="Winkler M.E."/>
        </authorList>
    </citation>
    <scope>NUCLEOTIDE SEQUENCE</scope>
</reference>
<dbReference type="Gene3D" id="1.10.10.1320">
    <property type="entry name" value="Anti-sigma factor, zinc-finger domain"/>
    <property type="match status" value="1"/>
</dbReference>
<evidence type="ECO:0000313" key="2">
    <source>
        <dbReference type="EMBL" id="SVE55201.1"/>
    </source>
</evidence>